<dbReference type="Proteomes" id="UP000799754">
    <property type="component" value="Unassembled WGS sequence"/>
</dbReference>
<protein>
    <submittedName>
        <fullName evidence="1">Uncharacterized protein</fullName>
    </submittedName>
</protein>
<dbReference type="EMBL" id="MU006701">
    <property type="protein sequence ID" value="KAF2633671.1"/>
    <property type="molecule type" value="Genomic_DNA"/>
</dbReference>
<keyword evidence="2" id="KW-1185">Reference proteome</keyword>
<accession>A0ACB6SHM0</accession>
<name>A0ACB6SHM0_9PLEO</name>
<comment type="caution">
    <text evidence="1">The sequence shown here is derived from an EMBL/GenBank/DDBJ whole genome shotgun (WGS) entry which is preliminary data.</text>
</comment>
<sequence>MTQLTPISSRKRPSPDDGAQSDGFSTCDTGSTKRQRTLSPSTTASSGLRLSIPHEDAPPTPPASARVRGTMALRLVIPQEQISREQQKKLSRHRADAERWKPKLQRPYPRTTEIEKAYPFKLMRHYPDATTRIQPNFVRPSIDKSPRVSRLLEQFPLIDTAQSAREAHVELQTNIHITETEHAQRLAWQSFSRTERDRVDRGREAMIQSGLFTDDLRLETVGRQNRLPEWKKPWTGRFARERQAAG</sequence>
<proteinExistence type="predicted"/>
<gene>
    <name evidence="1" type="ORF">BU25DRAFT_464851</name>
</gene>
<reference evidence="1" key="1">
    <citation type="journal article" date="2020" name="Stud. Mycol.">
        <title>101 Dothideomycetes genomes: a test case for predicting lifestyles and emergence of pathogens.</title>
        <authorList>
            <person name="Haridas S."/>
            <person name="Albert R."/>
            <person name="Binder M."/>
            <person name="Bloem J."/>
            <person name="Labutti K."/>
            <person name="Salamov A."/>
            <person name="Andreopoulos B."/>
            <person name="Baker S."/>
            <person name="Barry K."/>
            <person name="Bills G."/>
            <person name="Bluhm B."/>
            <person name="Cannon C."/>
            <person name="Castanera R."/>
            <person name="Culley D."/>
            <person name="Daum C."/>
            <person name="Ezra D."/>
            <person name="Gonzalez J."/>
            <person name="Henrissat B."/>
            <person name="Kuo A."/>
            <person name="Liang C."/>
            <person name="Lipzen A."/>
            <person name="Lutzoni F."/>
            <person name="Magnuson J."/>
            <person name="Mondo S."/>
            <person name="Nolan M."/>
            <person name="Ohm R."/>
            <person name="Pangilinan J."/>
            <person name="Park H.-J."/>
            <person name="Ramirez L."/>
            <person name="Alfaro M."/>
            <person name="Sun H."/>
            <person name="Tritt A."/>
            <person name="Yoshinaga Y."/>
            <person name="Zwiers L.-H."/>
            <person name="Turgeon B."/>
            <person name="Goodwin S."/>
            <person name="Spatafora J."/>
            <person name="Crous P."/>
            <person name="Grigoriev I."/>
        </authorList>
    </citation>
    <scope>NUCLEOTIDE SEQUENCE</scope>
    <source>
        <strain evidence="1">CBS 525.71</strain>
    </source>
</reference>
<evidence type="ECO:0000313" key="2">
    <source>
        <dbReference type="Proteomes" id="UP000799754"/>
    </source>
</evidence>
<evidence type="ECO:0000313" key="1">
    <source>
        <dbReference type="EMBL" id="KAF2633671.1"/>
    </source>
</evidence>
<organism evidence="1 2">
    <name type="scientific">Macroventuria anomochaeta</name>
    <dbReference type="NCBI Taxonomy" id="301207"/>
    <lineage>
        <taxon>Eukaryota</taxon>
        <taxon>Fungi</taxon>
        <taxon>Dikarya</taxon>
        <taxon>Ascomycota</taxon>
        <taxon>Pezizomycotina</taxon>
        <taxon>Dothideomycetes</taxon>
        <taxon>Pleosporomycetidae</taxon>
        <taxon>Pleosporales</taxon>
        <taxon>Pleosporineae</taxon>
        <taxon>Didymellaceae</taxon>
        <taxon>Macroventuria</taxon>
    </lineage>
</organism>